<evidence type="ECO:0000313" key="2">
    <source>
        <dbReference type="Proteomes" id="UP000689195"/>
    </source>
</evidence>
<name>A0A8S1Y2Q5_9CILI</name>
<comment type="caution">
    <text evidence="1">The sequence shown here is derived from an EMBL/GenBank/DDBJ whole genome shotgun (WGS) entry which is preliminary data.</text>
</comment>
<proteinExistence type="predicted"/>
<sequence length="76" mass="8943">MNLGWNGNGLRLFKKIIQPFQQMNILKEYSETQRSYFSVGFLSQKILFCVKSNSLLLWTSDEVAFILNFKSYSFYA</sequence>
<organism evidence="1 2">
    <name type="scientific">Paramecium pentaurelia</name>
    <dbReference type="NCBI Taxonomy" id="43138"/>
    <lineage>
        <taxon>Eukaryota</taxon>
        <taxon>Sar</taxon>
        <taxon>Alveolata</taxon>
        <taxon>Ciliophora</taxon>
        <taxon>Intramacronucleata</taxon>
        <taxon>Oligohymenophorea</taxon>
        <taxon>Peniculida</taxon>
        <taxon>Parameciidae</taxon>
        <taxon>Paramecium</taxon>
    </lineage>
</organism>
<dbReference type="Proteomes" id="UP000689195">
    <property type="component" value="Unassembled WGS sequence"/>
</dbReference>
<reference evidence="1" key="1">
    <citation type="submission" date="2021-01" db="EMBL/GenBank/DDBJ databases">
        <authorList>
            <consortium name="Genoscope - CEA"/>
            <person name="William W."/>
        </authorList>
    </citation>
    <scope>NUCLEOTIDE SEQUENCE</scope>
</reference>
<gene>
    <name evidence="1" type="ORF">PPENT_87.1.T1490038</name>
</gene>
<keyword evidence="2" id="KW-1185">Reference proteome</keyword>
<protein>
    <submittedName>
        <fullName evidence="1">Uncharacterized protein</fullName>
    </submittedName>
</protein>
<dbReference type="EMBL" id="CAJJDO010000149">
    <property type="protein sequence ID" value="CAD8207930.1"/>
    <property type="molecule type" value="Genomic_DNA"/>
</dbReference>
<evidence type="ECO:0000313" key="1">
    <source>
        <dbReference type="EMBL" id="CAD8207930.1"/>
    </source>
</evidence>
<dbReference type="AlphaFoldDB" id="A0A8S1Y2Q5"/>
<accession>A0A8S1Y2Q5</accession>